<gene>
    <name evidence="1" type="ORF">PUN28_015096</name>
</gene>
<protein>
    <submittedName>
        <fullName evidence="1">Uncharacterized protein</fullName>
    </submittedName>
</protein>
<evidence type="ECO:0000313" key="2">
    <source>
        <dbReference type="Proteomes" id="UP001430953"/>
    </source>
</evidence>
<sequence length="67" mass="8065">MWNKRSSSEIFSPSKMKWTANRDIGDDIVSLDPEEEFNFNIEMSHKRFCGFYRNLHFYINYAILPIN</sequence>
<evidence type="ECO:0000313" key="1">
    <source>
        <dbReference type="EMBL" id="KAL0108324.1"/>
    </source>
</evidence>
<name>A0AAW2EX43_9HYME</name>
<keyword evidence="2" id="KW-1185">Reference proteome</keyword>
<dbReference type="EMBL" id="JADYXP020000016">
    <property type="protein sequence ID" value="KAL0108324.1"/>
    <property type="molecule type" value="Genomic_DNA"/>
</dbReference>
<accession>A0AAW2EX43</accession>
<reference evidence="1 2" key="1">
    <citation type="submission" date="2023-03" db="EMBL/GenBank/DDBJ databases">
        <title>High recombination rates correlate with genetic variation in Cardiocondyla obscurior ants.</title>
        <authorList>
            <person name="Errbii M."/>
        </authorList>
    </citation>
    <scope>NUCLEOTIDE SEQUENCE [LARGE SCALE GENOMIC DNA]</scope>
    <source>
        <strain evidence="1">Alpha-2009</strain>
        <tissue evidence="1">Whole body</tissue>
    </source>
</reference>
<proteinExistence type="predicted"/>
<dbReference type="AlphaFoldDB" id="A0AAW2EX43"/>
<dbReference type="Proteomes" id="UP001430953">
    <property type="component" value="Unassembled WGS sequence"/>
</dbReference>
<organism evidence="1 2">
    <name type="scientific">Cardiocondyla obscurior</name>
    <dbReference type="NCBI Taxonomy" id="286306"/>
    <lineage>
        <taxon>Eukaryota</taxon>
        <taxon>Metazoa</taxon>
        <taxon>Ecdysozoa</taxon>
        <taxon>Arthropoda</taxon>
        <taxon>Hexapoda</taxon>
        <taxon>Insecta</taxon>
        <taxon>Pterygota</taxon>
        <taxon>Neoptera</taxon>
        <taxon>Endopterygota</taxon>
        <taxon>Hymenoptera</taxon>
        <taxon>Apocrita</taxon>
        <taxon>Aculeata</taxon>
        <taxon>Formicoidea</taxon>
        <taxon>Formicidae</taxon>
        <taxon>Myrmicinae</taxon>
        <taxon>Cardiocondyla</taxon>
    </lineage>
</organism>
<comment type="caution">
    <text evidence="1">The sequence shown here is derived from an EMBL/GenBank/DDBJ whole genome shotgun (WGS) entry which is preliminary data.</text>
</comment>